<evidence type="ECO:0000313" key="4">
    <source>
        <dbReference type="EMBL" id="RJS47610.1"/>
    </source>
</evidence>
<dbReference type="Pfam" id="PF06722">
    <property type="entry name" value="EryCIII-like_C"/>
    <property type="match status" value="1"/>
</dbReference>
<dbReference type="InterPro" id="IPR048284">
    <property type="entry name" value="EryCIII-like_N"/>
</dbReference>
<dbReference type="CDD" id="cd03784">
    <property type="entry name" value="GT1_Gtf-like"/>
    <property type="match status" value="1"/>
</dbReference>
<organism evidence="4 5">
    <name type="scientific">Nocardioides cavernaquae</name>
    <dbReference type="NCBI Taxonomy" id="2321396"/>
    <lineage>
        <taxon>Bacteria</taxon>
        <taxon>Bacillati</taxon>
        <taxon>Actinomycetota</taxon>
        <taxon>Actinomycetes</taxon>
        <taxon>Propionibacteriales</taxon>
        <taxon>Nocardioidaceae</taxon>
        <taxon>Nocardioides</taxon>
    </lineage>
</organism>
<dbReference type="Gene3D" id="3.40.50.2000">
    <property type="entry name" value="Glycogen Phosphorylase B"/>
    <property type="match status" value="2"/>
</dbReference>
<dbReference type="SUPFAM" id="SSF53756">
    <property type="entry name" value="UDP-Glycosyltransferase/glycogen phosphorylase"/>
    <property type="match status" value="1"/>
</dbReference>
<dbReference type="Pfam" id="PF21036">
    <property type="entry name" value="EryCIII-like_N"/>
    <property type="match status" value="1"/>
</dbReference>
<dbReference type="EMBL" id="QYRP01000002">
    <property type="protein sequence ID" value="RJS47610.1"/>
    <property type="molecule type" value="Genomic_DNA"/>
</dbReference>
<dbReference type="OrthoDB" id="6620093at2"/>
<dbReference type="RefSeq" id="WP_120061572.1">
    <property type="nucleotide sequence ID" value="NZ_QYRP01000002.1"/>
</dbReference>
<dbReference type="GO" id="GO:0008194">
    <property type="term" value="F:UDP-glycosyltransferase activity"/>
    <property type="evidence" value="ECO:0007669"/>
    <property type="project" value="InterPro"/>
</dbReference>
<dbReference type="PANTHER" id="PTHR48050">
    <property type="entry name" value="STEROL 3-BETA-GLUCOSYLTRANSFERASE"/>
    <property type="match status" value="1"/>
</dbReference>
<dbReference type="InterPro" id="IPR010610">
    <property type="entry name" value="EryCIII-like_C"/>
</dbReference>
<evidence type="ECO:0000259" key="3">
    <source>
        <dbReference type="Pfam" id="PF21036"/>
    </source>
</evidence>
<dbReference type="InterPro" id="IPR050426">
    <property type="entry name" value="Glycosyltransferase_28"/>
</dbReference>
<dbReference type="GO" id="GO:0016758">
    <property type="term" value="F:hexosyltransferase activity"/>
    <property type="evidence" value="ECO:0007669"/>
    <property type="project" value="UniProtKB-ARBA"/>
</dbReference>
<protein>
    <submittedName>
        <fullName evidence="4">Glycosyltransferase</fullName>
    </submittedName>
</protein>
<gene>
    <name evidence="4" type="ORF">D4739_16275</name>
</gene>
<accession>A0A3A5HI86</accession>
<dbReference type="Proteomes" id="UP000276542">
    <property type="component" value="Unassembled WGS sequence"/>
</dbReference>
<feature type="domain" description="Erythromycin biosynthesis protein CIII-like N-terminal" evidence="3">
    <location>
        <begin position="24"/>
        <end position="134"/>
    </location>
</feature>
<dbReference type="PANTHER" id="PTHR48050:SF11">
    <property type="entry name" value="GLYCOSYLTRANSFERASE"/>
    <property type="match status" value="1"/>
</dbReference>
<reference evidence="5" key="1">
    <citation type="submission" date="2018-09" db="EMBL/GenBank/DDBJ databases">
        <authorList>
            <person name="Zhu H."/>
        </authorList>
    </citation>
    <scope>NUCLEOTIDE SEQUENCE [LARGE SCALE GENOMIC DNA]</scope>
    <source>
        <strain evidence="5">K1W22B-1</strain>
    </source>
</reference>
<evidence type="ECO:0000313" key="5">
    <source>
        <dbReference type="Proteomes" id="UP000276542"/>
    </source>
</evidence>
<dbReference type="InterPro" id="IPR002213">
    <property type="entry name" value="UDP_glucos_trans"/>
</dbReference>
<sequence>MRVLAASTAAAGHFTPMKPWLAHLSAAGHDVLVVGPPDLADAAAAWPFRAGAAPDSAVAHEAWDRAYADPENAATVVMTEIFARINSGALRPAMGAIMDEFQPDLVLREPCEYASAVEAAKRGIRQVRIGISLAAEEKMILDYAAPVLEEWFPGTTAIVEATPTLSRFPESMDPATFEDTRRYRTLSPPPRAVDPDFVYATLGTVAPVMEPLQPWFLVLADVLSGWRGEAVLTTSHRFDPAGLEAGDNVSIQAWADHDDVLSRAAAIIHHGGSGTTLDALAAGCPQVIVPLFADQPSNAEAVARAGVGAAVETGAGFALRTPPADAVDRLSAALAAVLASGVAATRAHEVAQELAAHPLLDLALLDEVGMAEK</sequence>
<dbReference type="GO" id="GO:0017000">
    <property type="term" value="P:antibiotic biosynthetic process"/>
    <property type="evidence" value="ECO:0007669"/>
    <property type="project" value="UniProtKB-ARBA"/>
</dbReference>
<evidence type="ECO:0000256" key="1">
    <source>
        <dbReference type="ARBA" id="ARBA00022679"/>
    </source>
</evidence>
<proteinExistence type="predicted"/>
<comment type="caution">
    <text evidence="4">The sequence shown here is derived from an EMBL/GenBank/DDBJ whole genome shotgun (WGS) entry which is preliminary data.</text>
</comment>
<name>A0A3A5HI86_9ACTN</name>
<keyword evidence="5" id="KW-1185">Reference proteome</keyword>
<evidence type="ECO:0000259" key="2">
    <source>
        <dbReference type="Pfam" id="PF06722"/>
    </source>
</evidence>
<dbReference type="AlphaFoldDB" id="A0A3A5HI86"/>
<keyword evidence="1 4" id="KW-0808">Transferase</keyword>
<feature type="domain" description="Erythromycin biosynthesis protein CIII-like C-terminal" evidence="2">
    <location>
        <begin position="228"/>
        <end position="358"/>
    </location>
</feature>